<dbReference type="PANTHER" id="PTHR12734">
    <property type="entry name" value="METHYLTRANSFERASE-RELATED"/>
    <property type="match status" value="1"/>
</dbReference>
<dbReference type="GO" id="GO:0005730">
    <property type="term" value="C:nucleolus"/>
    <property type="evidence" value="ECO:0007669"/>
    <property type="project" value="TreeGrafter"/>
</dbReference>
<dbReference type="InterPro" id="IPR039769">
    <property type="entry name" value="Bud23-like"/>
</dbReference>
<sequence length="254" mass="28550">MLSFLPVQQSPTKWAHQRIPRRRAEYAQSFCTSNEENDQLRRSHSSRTEIQLALYQFALEVCFGLIGTDNFGDRASSIHVYSLLDLGCGNSANGSLPLMKLIPTSLAQLTIGVDLFANCSNSLAMACINCDLTRTSDQRSVQLTPFRDHVFDYIVSISFLQWLMAKNMSHVSSELLSRFSEELFRILSQPDDDDGQYGHGQCVLQFYPSGWTDVDSVCNSLFKANPKLKGCRILAQPVANRGIKLFLYMTVSNK</sequence>
<dbReference type="Proteomes" id="UP000728185">
    <property type="component" value="Unassembled WGS sequence"/>
</dbReference>
<dbReference type="OrthoDB" id="6243683at2759"/>
<dbReference type="GO" id="GO:0070476">
    <property type="term" value="P:rRNA (guanine-N7)-methylation"/>
    <property type="evidence" value="ECO:0007669"/>
    <property type="project" value="InterPro"/>
</dbReference>
<gene>
    <name evidence="1" type="ORF">FBUS_06116</name>
</gene>
<evidence type="ECO:0000313" key="2">
    <source>
        <dbReference type="Proteomes" id="UP000728185"/>
    </source>
</evidence>
<organism evidence="1 2">
    <name type="scientific">Fasciolopsis buskii</name>
    <dbReference type="NCBI Taxonomy" id="27845"/>
    <lineage>
        <taxon>Eukaryota</taxon>
        <taxon>Metazoa</taxon>
        <taxon>Spiralia</taxon>
        <taxon>Lophotrochozoa</taxon>
        <taxon>Platyhelminthes</taxon>
        <taxon>Trematoda</taxon>
        <taxon>Digenea</taxon>
        <taxon>Plagiorchiida</taxon>
        <taxon>Echinostomata</taxon>
        <taxon>Echinostomatoidea</taxon>
        <taxon>Fasciolidae</taxon>
        <taxon>Fasciolopsis</taxon>
    </lineage>
</organism>
<proteinExistence type="predicted"/>
<comment type="caution">
    <text evidence="1">The sequence shown here is derived from an EMBL/GenBank/DDBJ whole genome shotgun (WGS) entry which is preliminary data.</text>
</comment>
<evidence type="ECO:0008006" key="3">
    <source>
        <dbReference type="Google" id="ProtNLM"/>
    </source>
</evidence>
<dbReference type="GO" id="GO:0016435">
    <property type="term" value="F:rRNA (guanine) methyltransferase activity"/>
    <property type="evidence" value="ECO:0007669"/>
    <property type="project" value="InterPro"/>
</dbReference>
<protein>
    <recommendedName>
        <fullName evidence="3">Methyltransferase type 11 domain-containing protein</fullName>
    </recommendedName>
</protein>
<dbReference type="Gene3D" id="3.40.50.150">
    <property type="entry name" value="Vaccinia Virus protein VP39"/>
    <property type="match status" value="1"/>
</dbReference>
<name>A0A8E0S2Y1_9TREM</name>
<evidence type="ECO:0000313" key="1">
    <source>
        <dbReference type="EMBL" id="KAA0200286.1"/>
    </source>
</evidence>
<dbReference type="AlphaFoldDB" id="A0A8E0S2Y1"/>
<accession>A0A8E0S2Y1</accession>
<keyword evidence="2" id="KW-1185">Reference proteome</keyword>
<dbReference type="EMBL" id="LUCM01000630">
    <property type="protein sequence ID" value="KAA0200286.1"/>
    <property type="molecule type" value="Genomic_DNA"/>
</dbReference>
<dbReference type="PANTHER" id="PTHR12734:SF0">
    <property type="entry name" value="18S RRNA (GUANINE-N(7))-METHYLTRANSFERASE-RELATED"/>
    <property type="match status" value="1"/>
</dbReference>
<dbReference type="InterPro" id="IPR029063">
    <property type="entry name" value="SAM-dependent_MTases_sf"/>
</dbReference>
<reference evidence="1" key="1">
    <citation type="submission" date="2019-05" db="EMBL/GenBank/DDBJ databases">
        <title>Annotation for the trematode Fasciolopsis buski.</title>
        <authorList>
            <person name="Choi Y.-J."/>
        </authorList>
    </citation>
    <scope>NUCLEOTIDE SEQUENCE</scope>
    <source>
        <strain evidence="1">HT</strain>
        <tissue evidence="1">Whole worm</tissue>
    </source>
</reference>